<dbReference type="OrthoDB" id="422749at2759"/>
<dbReference type="PRINTS" id="PR00258">
    <property type="entry name" value="SPERACTRCPTR"/>
</dbReference>
<evidence type="ECO:0000313" key="8">
    <source>
        <dbReference type="Proteomes" id="UP000085678"/>
    </source>
</evidence>
<dbReference type="Gene3D" id="3.10.250.10">
    <property type="entry name" value="SRCR-like domain"/>
    <property type="match status" value="1"/>
</dbReference>
<keyword evidence="4" id="KW-0325">Glycoprotein</keyword>
<evidence type="ECO:0000256" key="6">
    <source>
        <dbReference type="SAM" id="SignalP"/>
    </source>
</evidence>
<dbReference type="GO" id="GO:0016020">
    <property type="term" value="C:membrane"/>
    <property type="evidence" value="ECO:0007669"/>
    <property type="project" value="InterPro"/>
</dbReference>
<feature type="disulfide bond" evidence="5">
    <location>
        <begin position="96"/>
        <end position="106"/>
    </location>
</feature>
<dbReference type="RefSeq" id="XP_013404386.1">
    <property type="nucleotide sequence ID" value="XM_013548932.2"/>
</dbReference>
<evidence type="ECO:0000256" key="5">
    <source>
        <dbReference type="PROSITE-ProRule" id="PRU00196"/>
    </source>
</evidence>
<evidence type="ECO:0000256" key="1">
    <source>
        <dbReference type="ARBA" id="ARBA00022729"/>
    </source>
</evidence>
<reference evidence="9" key="1">
    <citation type="submission" date="2025-08" db="UniProtKB">
        <authorList>
            <consortium name="RefSeq"/>
        </authorList>
    </citation>
    <scope>IDENTIFICATION</scope>
    <source>
        <tissue evidence="9">Gonads</tissue>
    </source>
</reference>
<dbReference type="GeneID" id="106169471"/>
<keyword evidence="2" id="KW-0677">Repeat</keyword>
<sequence length="141" mass="15579">MTLVMAWIVLKRFNKIFVIAAFQWPVRLVGGYSNREGRVEVYYNGRWGTVCDDGFGDIAARVICRMLGFGDRYAKAYRSACYGQGNGQIWLDDVRCSGGEHSISACGHNSWGSHNCGHHEDAGVSCGYSYTRSCPGSSQYG</sequence>
<accession>A0A1S3J269</accession>
<keyword evidence="8" id="KW-1185">Reference proteome</keyword>
<dbReference type="SUPFAM" id="SSF56487">
    <property type="entry name" value="SRCR-like"/>
    <property type="match status" value="1"/>
</dbReference>
<keyword evidence="1 6" id="KW-0732">Signal</keyword>
<dbReference type="InParanoid" id="A0A1S3J269"/>
<proteinExistence type="predicted"/>
<dbReference type="InterPro" id="IPR001190">
    <property type="entry name" value="SRCR"/>
</dbReference>
<organism evidence="8 9">
    <name type="scientific">Lingula anatina</name>
    <name type="common">Brachiopod</name>
    <name type="synonym">Lingula unguis</name>
    <dbReference type="NCBI Taxonomy" id="7574"/>
    <lineage>
        <taxon>Eukaryota</taxon>
        <taxon>Metazoa</taxon>
        <taxon>Spiralia</taxon>
        <taxon>Lophotrochozoa</taxon>
        <taxon>Brachiopoda</taxon>
        <taxon>Linguliformea</taxon>
        <taxon>Lingulata</taxon>
        <taxon>Lingulida</taxon>
        <taxon>Linguloidea</taxon>
        <taxon>Lingulidae</taxon>
        <taxon>Lingula</taxon>
    </lineage>
</organism>
<evidence type="ECO:0000256" key="2">
    <source>
        <dbReference type="ARBA" id="ARBA00022737"/>
    </source>
</evidence>
<feature type="signal peptide" evidence="6">
    <location>
        <begin position="1"/>
        <end position="31"/>
    </location>
</feature>
<protein>
    <submittedName>
        <fullName evidence="9">Scavenger receptor class A member 5-like</fullName>
    </submittedName>
</protein>
<evidence type="ECO:0000259" key="7">
    <source>
        <dbReference type="PROSITE" id="PS50287"/>
    </source>
</evidence>
<evidence type="ECO:0000256" key="3">
    <source>
        <dbReference type="ARBA" id="ARBA00023157"/>
    </source>
</evidence>
<dbReference type="KEGG" id="lak:106169471"/>
<dbReference type="SMART" id="SM00202">
    <property type="entry name" value="SR"/>
    <property type="match status" value="1"/>
</dbReference>
<evidence type="ECO:0000313" key="9">
    <source>
        <dbReference type="RefSeq" id="XP_013404386.1"/>
    </source>
</evidence>
<evidence type="ECO:0000256" key="4">
    <source>
        <dbReference type="ARBA" id="ARBA00023180"/>
    </source>
</evidence>
<dbReference type="Pfam" id="PF00530">
    <property type="entry name" value="SRCR"/>
    <property type="match status" value="1"/>
</dbReference>
<name>A0A1S3J269_LINAN</name>
<dbReference type="PROSITE" id="PS50287">
    <property type="entry name" value="SRCR_2"/>
    <property type="match status" value="1"/>
</dbReference>
<gene>
    <name evidence="9" type="primary">LOC106169471</name>
</gene>
<feature type="domain" description="SRCR" evidence="7">
    <location>
        <begin position="26"/>
        <end position="127"/>
    </location>
</feature>
<dbReference type="FunFam" id="3.10.250.10:FF:000006">
    <property type="entry name" value="neurotrypsin isoform X2"/>
    <property type="match status" value="1"/>
</dbReference>
<keyword evidence="3 5" id="KW-1015">Disulfide bond</keyword>
<dbReference type="Proteomes" id="UP000085678">
    <property type="component" value="Unplaced"/>
</dbReference>
<dbReference type="PANTHER" id="PTHR48071:SF27">
    <property type="entry name" value="SCAVENGER RECEPTOR CYSTEINE-RICH TYPE 1 PROTEIN M130-LIKE"/>
    <property type="match status" value="1"/>
</dbReference>
<feature type="chain" id="PRO_5010178831" evidence="6">
    <location>
        <begin position="32"/>
        <end position="141"/>
    </location>
</feature>
<comment type="caution">
    <text evidence="5">Lacks conserved residue(s) required for the propagation of feature annotation.</text>
</comment>
<dbReference type="PROSITE" id="PS00420">
    <property type="entry name" value="SRCR_1"/>
    <property type="match status" value="1"/>
</dbReference>
<dbReference type="AlphaFoldDB" id="A0A1S3J269"/>
<dbReference type="InterPro" id="IPR036772">
    <property type="entry name" value="SRCR-like_dom_sf"/>
</dbReference>
<dbReference type="PANTHER" id="PTHR48071">
    <property type="entry name" value="SRCR DOMAIN-CONTAINING PROTEIN"/>
    <property type="match status" value="1"/>
</dbReference>